<name>A0A5J4VMN1_9EUKA</name>
<dbReference type="InterPro" id="IPR057352">
    <property type="entry name" value="TPR_TmcB/C"/>
</dbReference>
<dbReference type="InterPro" id="IPR011990">
    <property type="entry name" value="TPR-like_helical_dom_sf"/>
</dbReference>
<evidence type="ECO:0000256" key="1">
    <source>
        <dbReference type="SAM" id="Coils"/>
    </source>
</evidence>
<dbReference type="Pfam" id="PF25474">
    <property type="entry name" value="TPR_TmcB"/>
    <property type="match status" value="1"/>
</dbReference>
<keyword evidence="2" id="KW-0812">Transmembrane</keyword>
<feature type="transmembrane region" description="Helical" evidence="2">
    <location>
        <begin position="295"/>
        <end position="322"/>
    </location>
</feature>
<accession>A0A5J4VMN1</accession>
<evidence type="ECO:0000259" key="3">
    <source>
        <dbReference type="Pfam" id="PF25474"/>
    </source>
</evidence>
<dbReference type="OrthoDB" id="542352at2759"/>
<gene>
    <name evidence="4" type="ORF">EZS28_020941</name>
</gene>
<feature type="coiled-coil region" evidence="1">
    <location>
        <begin position="122"/>
        <end position="156"/>
    </location>
</feature>
<protein>
    <recommendedName>
        <fullName evidence="3">TmcB/TmcC TPR repeats domain-containing protein</fullName>
    </recommendedName>
</protein>
<evidence type="ECO:0000313" key="5">
    <source>
        <dbReference type="Proteomes" id="UP000324800"/>
    </source>
</evidence>
<dbReference type="InterPro" id="IPR052994">
    <property type="entry name" value="Tiny_macrocysts_regulators"/>
</dbReference>
<sequence length="620" mass="71989">MNHKNTEVPYIIPKIKKVSHIDASVRFVWNKEVRRRKDYKDFANYVYLEGLKRFPKHPTLRVHYALFLFHYMKDWEAGMKQMTIAQKLGATIDNRWIIFYMSKIYEQTKSGADLKSADILSLFRYKNHLTLAEQNYKDAREKLTDALTILANIRERKKDASAAEQDIQDVLQLSNLLDEIISHEKESEEHYQALLESHPFSIPVLRGYASLLTDIFRYDSEAEIMYKKANDIEEELIRKNPEENIMVGRKRGTKNQVGARKAKAFGWTKKAQQINKDYYTQTKSNSDKVTSQFQMYILAYAAPVSVILFFVLAVILFAVILFRTGDIEMNLQLLSDMCNADRLICELAYLTKMYEMYTDETYLTFDEVLYRMQDRANVLHDTTVNNIFQKVSNLIDWQDLSITTFVSVHLNGVMIHQQAQDQALINAINSYSFDLLLLSQQGGEMQSDSKLDTIMQSLINGPTALAEGMKNAIITFEENMNRQNSEMIIISIVMMAAGITFAIVFGITLYLLLTKLNKQRIEILRFILSIRTNVLRAMRVRLAYVDDLEKGDSNDIEKVWQNMNKKVQNERMNNFKKLNNVFSQLKVNLTPNQRHGNQQQSVQGKADKIQQLIIMECHKN</sequence>
<dbReference type="Proteomes" id="UP000324800">
    <property type="component" value="Unassembled WGS sequence"/>
</dbReference>
<keyword evidence="2" id="KW-0472">Membrane</keyword>
<dbReference type="Gene3D" id="1.25.40.10">
    <property type="entry name" value="Tetratricopeptide repeat domain"/>
    <property type="match status" value="1"/>
</dbReference>
<keyword evidence="1" id="KW-0175">Coiled coil</keyword>
<feature type="domain" description="TmcB/TmcC TPR repeats" evidence="3">
    <location>
        <begin position="169"/>
        <end position="235"/>
    </location>
</feature>
<dbReference type="EMBL" id="SNRW01006197">
    <property type="protein sequence ID" value="KAA6383533.1"/>
    <property type="molecule type" value="Genomic_DNA"/>
</dbReference>
<evidence type="ECO:0000256" key="2">
    <source>
        <dbReference type="SAM" id="Phobius"/>
    </source>
</evidence>
<dbReference type="PANTHER" id="PTHR31600">
    <property type="entry name" value="TINY MACROCYSTS PROTEIN B-RELATED"/>
    <property type="match status" value="1"/>
</dbReference>
<comment type="caution">
    <text evidence="4">The sequence shown here is derived from an EMBL/GenBank/DDBJ whole genome shotgun (WGS) entry which is preliminary data.</text>
</comment>
<dbReference type="PANTHER" id="PTHR31600:SF2">
    <property type="entry name" value="GAMETE ENRICHED GENE 10 PROTEIN-RELATED"/>
    <property type="match status" value="1"/>
</dbReference>
<feature type="transmembrane region" description="Helical" evidence="2">
    <location>
        <begin position="488"/>
        <end position="513"/>
    </location>
</feature>
<reference evidence="4 5" key="1">
    <citation type="submission" date="2019-03" db="EMBL/GenBank/DDBJ databases">
        <title>Single cell metagenomics reveals metabolic interactions within the superorganism composed of flagellate Streblomastix strix and complex community of Bacteroidetes bacteria on its surface.</title>
        <authorList>
            <person name="Treitli S.C."/>
            <person name="Kolisko M."/>
            <person name="Husnik F."/>
            <person name="Keeling P."/>
            <person name="Hampl V."/>
        </authorList>
    </citation>
    <scope>NUCLEOTIDE SEQUENCE [LARGE SCALE GENOMIC DNA]</scope>
    <source>
        <strain evidence="4">ST1C</strain>
    </source>
</reference>
<keyword evidence="2" id="KW-1133">Transmembrane helix</keyword>
<dbReference type="AlphaFoldDB" id="A0A5J4VMN1"/>
<proteinExistence type="predicted"/>
<evidence type="ECO:0000313" key="4">
    <source>
        <dbReference type="EMBL" id="KAA6383533.1"/>
    </source>
</evidence>
<organism evidence="4 5">
    <name type="scientific">Streblomastix strix</name>
    <dbReference type="NCBI Taxonomy" id="222440"/>
    <lineage>
        <taxon>Eukaryota</taxon>
        <taxon>Metamonada</taxon>
        <taxon>Preaxostyla</taxon>
        <taxon>Oxymonadida</taxon>
        <taxon>Streblomastigidae</taxon>
        <taxon>Streblomastix</taxon>
    </lineage>
</organism>